<sequence length="706" mass="74589">MSTPTSASPSTTPPAAPSRHRRALAAATAALVGAGALTVSLQASSSAAPAPAPAPAADTAPEPYVGSVEVVREVGAISSPDRLSEPATLRGTVFEDSDRDGRSDGEEGVAGVAVSNGRDVVRTDPEGRYELPVFDGMTAFVTQPSGWQVPVDADGVAQFHYHHLPAGSPELRFGGLAPTGPLPSAVNFPLVRGDEQAQDARTRCAVLADVQTYSGRELGFARDGLVADLVARQQDEGQRLAECGALMLGDVAGDDLGLYPRIKEVLGATGLPLRFVPGNHDLDLDATDAAHSFDTYKRELGPTTYSYDVADVHHVVMNNVKYPCTPADDPDGTRPHCADPAGAPSYSGVLGEQQLDWLEADLAAVPEDKLVVLATHIPMVSFADATSTKHQTADVLRVYELLEGRPALSVSGHTHSTERMLTGDSYAGWQEAVGVAELPFPHVVAGAPSGDWYSGDLGIEGRPMALQRDGARPGYLTLDVEGSEFVDSFHVIGEEDDKQMALSLNSPRWRDWYTQLSGWAAARESGDRMALPPVNVNDLGDPGLVTPADLAQDTFLTANVWYGSSDTEVSVSIDGGEAQPAVRTQQARGEAANTGARFADPAAATRQLQVARFAFASTSGDERAQGFELYDGASYGPGPAQQGSNLADRATHLWQLRLPADLAEGVHTATVTATDGAGREHTDTHTFEVRAELPAQAFRTELFEQG</sequence>
<dbReference type="Proteomes" id="UP001501195">
    <property type="component" value="Unassembled WGS sequence"/>
</dbReference>
<dbReference type="PROSITE" id="PS51318">
    <property type="entry name" value="TAT"/>
    <property type="match status" value="1"/>
</dbReference>
<name>A0ABP9H4H5_9ACTN</name>
<dbReference type="PANTHER" id="PTHR43143">
    <property type="entry name" value="METALLOPHOSPHOESTERASE, CALCINEURIN SUPERFAMILY"/>
    <property type="match status" value="1"/>
</dbReference>
<evidence type="ECO:0000313" key="6">
    <source>
        <dbReference type="Proteomes" id="UP001501195"/>
    </source>
</evidence>
<feature type="region of interest" description="Disordered" evidence="1">
    <location>
        <begin position="1"/>
        <end position="23"/>
    </location>
</feature>
<dbReference type="PANTHER" id="PTHR43143:SF6">
    <property type="entry name" value="BLL3016 PROTEIN"/>
    <property type="match status" value="1"/>
</dbReference>
<dbReference type="Gene3D" id="3.60.21.10">
    <property type="match status" value="1"/>
</dbReference>
<proteinExistence type="predicted"/>
<evidence type="ECO:0000313" key="5">
    <source>
        <dbReference type="EMBL" id="GAA4962250.1"/>
    </source>
</evidence>
<feature type="compositionally biased region" description="Low complexity" evidence="1">
    <location>
        <begin position="1"/>
        <end position="10"/>
    </location>
</feature>
<dbReference type="InterPro" id="IPR032288">
    <property type="entry name" value="Metallophos_C"/>
</dbReference>
<feature type="region of interest" description="Disordered" evidence="1">
    <location>
        <begin position="42"/>
        <end position="61"/>
    </location>
</feature>
<evidence type="ECO:0008006" key="7">
    <source>
        <dbReference type="Google" id="ProtNLM"/>
    </source>
</evidence>
<feature type="region of interest" description="Disordered" evidence="1">
    <location>
        <begin position="89"/>
        <end position="116"/>
    </location>
</feature>
<dbReference type="SUPFAM" id="SSF56300">
    <property type="entry name" value="Metallo-dependent phosphatases"/>
    <property type="match status" value="1"/>
</dbReference>
<evidence type="ECO:0000259" key="2">
    <source>
        <dbReference type="Pfam" id="PF00149"/>
    </source>
</evidence>
<dbReference type="Pfam" id="PF16370">
    <property type="entry name" value="MetallophosC"/>
    <property type="match status" value="1"/>
</dbReference>
<dbReference type="Pfam" id="PF00149">
    <property type="entry name" value="Metallophos"/>
    <property type="match status" value="1"/>
</dbReference>
<dbReference type="InterPro" id="IPR029052">
    <property type="entry name" value="Metallo-depent_PP-like"/>
</dbReference>
<feature type="domain" description="Calcineurin-like phosphoesterase N-terminal" evidence="4">
    <location>
        <begin position="105"/>
        <end position="164"/>
    </location>
</feature>
<dbReference type="Pfam" id="PF16371">
    <property type="entry name" value="MetallophosN"/>
    <property type="match status" value="1"/>
</dbReference>
<feature type="domain" description="Calcineurin-like phosphoesterase" evidence="2">
    <location>
        <begin position="245"/>
        <end position="416"/>
    </location>
</feature>
<reference evidence="6" key="1">
    <citation type="journal article" date="2019" name="Int. J. Syst. Evol. Microbiol.">
        <title>The Global Catalogue of Microorganisms (GCM) 10K type strain sequencing project: providing services to taxonomists for standard genome sequencing and annotation.</title>
        <authorList>
            <consortium name="The Broad Institute Genomics Platform"/>
            <consortium name="The Broad Institute Genome Sequencing Center for Infectious Disease"/>
            <person name="Wu L."/>
            <person name="Ma J."/>
        </authorList>
    </citation>
    <scope>NUCLEOTIDE SEQUENCE [LARGE SCALE GENOMIC DNA]</scope>
    <source>
        <strain evidence="6">JCM 18126</strain>
    </source>
</reference>
<comment type="caution">
    <text evidence="5">The sequence shown here is derived from an EMBL/GenBank/DDBJ whole genome shotgun (WGS) entry which is preliminary data.</text>
</comment>
<dbReference type="InterPro" id="IPR051918">
    <property type="entry name" value="STPP_CPPED1"/>
</dbReference>
<dbReference type="InterPro" id="IPR004843">
    <property type="entry name" value="Calcineurin-like_PHP"/>
</dbReference>
<feature type="domain" description="Calcineurin-like phosphoesterase C-terminal" evidence="3">
    <location>
        <begin position="444"/>
        <end position="610"/>
    </location>
</feature>
<dbReference type="RefSeq" id="WP_345710459.1">
    <property type="nucleotide sequence ID" value="NZ_BAABIL010000017.1"/>
</dbReference>
<keyword evidence="6" id="KW-1185">Reference proteome</keyword>
<evidence type="ECO:0000256" key="1">
    <source>
        <dbReference type="SAM" id="MobiDB-lite"/>
    </source>
</evidence>
<dbReference type="InterPro" id="IPR013783">
    <property type="entry name" value="Ig-like_fold"/>
</dbReference>
<evidence type="ECO:0000259" key="3">
    <source>
        <dbReference type="Pfam" id="PF16370"/>
    </source>
</evidence>
<dbReference type="Gene3D" id="2.60.40.10">
    <property type="entry name" value="Immunoglobulins"/>
    <property type="match status" value="1"/>
</dbReference>
<dbReference type="InterPro" id="IPR006311">
    <property type="entry name" value="TAT_signal"/>
</dbReference>
<protein>
    <recommendedName>
        <fullName evidence="7">Calcineurin-like phosphoesterase family protein</fullName>
    </recommendedName>
</protein>
<evidence type="ECO:0000259" key="4">
    <source>
        <dbReference type="Pfam" id="PF16371"/>
    </source>
</evidence>
<gene>
    <name evidence="5" type="ORF">GCM10023225_02240</name>
</gene>
<accession>A0ABP9H4H5</accession>
<dbReference type="InterPro" id="IPR032285">
    <property type="entry name" value="Metallophos_N"/>
</dbReference>
<organism evidence="5 6">
    <name type="scientific">Kineococcus glutinatus</name>
    <dbReference type="NCBI Taxonomy" id="1070872"/>
    <lineage>
        <taxon>Bacteria</taxon>
        <taxon>Bacillati</taxon>
        <taxon>Actinomycetota</taxon>
        <taxon>Actinomycetes</taxon>
        <taxon>Kineosporiales</taxon>
        <taxon>Kineosporiaceae</taxon>
        <taxon>Kineococcus</taxon>
    </lineage>
</organism>
<dbReference type="EMBL" id="BAABIL010000017">
    <property type="protein sequence ID" value="GAA4962250.1"/>
    <property type="molecule type" value="Genomic_DNA"/>
</dbReference>